<dbReference type="NCBIfam" id="TIGR01509">
    <property type="entry name" value="HAD-SF-IA-v3"/>
    <property type="match status" value="1"/>
</dbReference>
<dbReference type="GO" id="GO:0046872">
    <property type="term" value="F:metal ion binding"/>
    <property type="evidence" value="ECO:0007669"/>
    <property type="project" value="UniProtKB-KW"/>
</dbReference>
<dbReference type="SUPFAM" id="SSF56784">
    <property type="entry name" value="HAD-like"/>
    <property type="match status" value="1"/>
</dbReference>
<dbReference type="InterPro" id="IPR023214">
    <property type="entry name" value="HAD_sf"/>
</dbReference>
<dbReference type="GO" id="GO:0016791">
    <property type="term" value="F:phosphatase activity"/>
    <property type="evidence" value="ECO:0007669"/>
    <property type="project" value="TreeGrafter"/>
</dbReference>
<dbReference type="NCBIfam" id="TIGR01549">
    <property type="entry name" value="HAD-SF-IA-v1"/>
    <property type="match status" value="1"/>
</dbReference>
<evidence type="ECO:0000313" key="5">
    <source>
        <dbReference type="Proteomes" id="UP000677305"/>
    </source>
</evidence>
<evidence type="ECO:0000256" key="1">
    <source>
        <dbReference type="ARBA" id="ARBA00006171"/>
    </source>
</evidence>
<dbReference type="Pfam" id="PF13419">
    <property type="entry name" value="HAD_2"/>
    <property type="match status" value="1"/>
</dbReference>
<dbReference type="InterPro" id="IPR036412">
    <property type="entry name" value="HAD-like_sf"/>
</dbReference>
<dbReference type="Proteomes" id="UP000677305">
    <property type="component" value="Chromosome"/>
</dbReference>
<keyword evidence="2" id="KW-0479">Metal-binding</keyword>
<dbReference type="PANTHER" id="PTHR18901">
    <property type="entry name" value="2-DEOXYGLUCOSE-6-PHOSPHATE PHOSPHATASE 2"/>
    <property type="match status" value="1"/>
</dbReference>
<dbReference type="AlphaFoldDB" id="A0A8J8MER5"/>
<dbReference type="InterPro" id="IPR006439">
    <property type="entry name" value="HAD-SF_hydro_IA"/>
</dbReference>
<keyword evidence="3" id="KW-0378">Hydrolase</keyword>
<proteinExistence type="inferred from homology"/>
<dbReference type="EMBL" id="CP058561">
    <property type="protein sequence ID" value="QUH31489.1"/>
    <property type="molecule type" value="Genomic_DNA"/>
</dbReference>
<accession>A0A8J8MER5</accession>
<dbReference type="InterPro" id="IPR023198">
    <property type="entry name" value="PGP-like_dom2"/>
</dbReference>
<dbReference type="SFLD" id="SFLDS00003">
    <property type="entry name" value="Haloacid_Dehalogenase"/>
    <property type="match status" value="1"/>
</dbReference>
<evidence type="ECO:0000313" key="4">
    <source>
        <dbReference type="EMBL" id="QUH31489.1"/>
    </source>
</evidence>
<dbReference type="FunFam" id="3.40.50.1000:FF:000036">
    <property type="entry name" value="HAD family hydrolase"/>
    <property type="match status" value="1"/>
</dbReference>
<sequence>MLKNIKAVLFDLDGTLVDSMWFWESIDIEYLGRYNIELPDDLQDKIEGMSFTETAHYFKETFEIPESIEEIKKTWNDMAWDYYINKVELKTGIIDFLDYLSQKDIAMGIGSSNSKDLVNVVIDKYDMADYFTSIRTSCEVDRGKPFPDIYLKVAEDLGVEPEECLVFEDIPKGIISGKEAGMKVCTIYDDYSKNMDDEKKDLADYYINDYNELLSSFRDKKDA</sequence>
<evidence type="ECO:0000256" key="3">
    <source>
        <dbReference type="ARBA" id="ARBA00022801"/>
    </source>
</evidence>
<dbReference type="PRINTS" id="PR00413">
    <property type="entry name" value="HADHALOGNASE"/>
</dbReference>
<comment type="similarity">
    <text evidence="1">Belongs to the HAD-like hydrolase superfamily. CbbY/CbbZ/Gph/YieH family.</text>
</comment>
<organism evidence="4 5">
    <name type="scientific">Vallitalea guaymasensis</name>
    <dbReference type="NCBI Taxonomy" id="1185412"/>
    <lineage>
        <taxon>Bacteria</taxon>
        <taxon>Bacillati</taxon>
        <taxon>Bacillota</taxon>
        <taxon>Clostridia</taxon>
        <taxon>Lachnospirales</taxon>
        <taxon>Vallitaleaceae</taxon>
        <taxon>Vallitalea</taxon>
    </lineage>
</organism>
<dbReference type="CDD" id="cd07505">
    <property type="entry name" value="HAD_BPGM-like"/>
    <property type="match status" value="1"/>
</dbReference>
<evidence type="ECO:0000256" key="2">
    <source>
        <dbReference type="ARBA" id="ARBA00022723"/>
    </source>
</evidence>
<dbReference type="KEGG" id="vgu:HYG85_22195"/>
<dbReference type="RefSeq" id="WP_212691486.1">
    <property type="nucleotide sequence ID" value="NZ_CP058561.1"/>
</dbReference>
<dbReference type="PANTHER" id="PTHR18901:SF38">
    <property type="entry name" value="PSEUDOURIDINE-5'-PHOSPHATASE"/>
    <property type="match status" value="1"/>
</dbReference>
<dbReference type="Gene3D" id="3.40.50.1000">
    <property type="entry name" value="HAD superfamily/HAD-like"/>
    <property type="match status" value="1"/>
</dbReference>
<keyword evidence="5" id="KW-1185">Reference proteome</keyword>
<protein>
    <submittedName>
        <fullName evidence="4">HAD family phosphatase</fullName>
    </submittedName>
</protein>
<reference evidence="4 5" key="1">
    <citation type="submission" date="2020-07" db="EMBL/GenBank/DDBJ databases">
        <title>Vallitalea guaymasensis genome.</title>
        <authorList>
            <person name="Postec A."/>
        </authorList>
    </citation>
    <scope>NUCLEOTIDE SEQUENCE [LARGE SCALE GENOMIC DNA]</scope>
    <source>
        <strain evidence="4 5">Ra1766G1</strain>
    </source>
</reference>
<gene>
    <name evidence="4" type="ORF">HYG85_22195</name>
</gene>
<dbReference type="SFLD" id="SFLDG01129">
    <property type="entry name" value="C1.5:_HAD__Beta-PGM__Phosphata"/>
    <property type="match status" value="1"/>
</dbReference>
<dbReference type="Gene3D" id="1.10.150.240">
    <property type="entry name" value="Putative phosphatase, domain 2"/>
    <property type="match status" value="1"/>
</dbReference>
<dbReference type="InterPro" id="IPR041492">
    <property type="entry name" value="HAD_2"/>
</dbReference>
<name>A0A8J8MER5_9FIRM</name>